<dbReference type="InterPro" id="IPR046550">
    <property type="entry name" value="DUF6704"/>
</dbReference>
<dbReference type="Proteomes" id="UP001500016">
    <property type="component" value="Unassembled WGS sequence"/>
</dbReference>
<protein>
    <submittedName>
        <fullName evidence="3">Uncharacterized protein</fullName>
    </submittedName>
</protein>
<accession>A0ABP5HNB5</accession>
<comment type="caution">
    <text evidence="3">The sequence shown here is derived from an EMBL/GenBank/DDBJ whole genome shotgun (WGS) entry which is preliminary data.</text>
</comment>
<keyword evidence="2" id="KW-1133">Transmembrane helix</keyword>
<proteinExistence type="predicted"/>
<reference evidence="4" key="1">
    <citation type="journal article" date="2019" name="Int. J. Syst. Evol. Microbiol.">
        <title>The Global Catalogue of Microorganisms (GCM) 10K type strain sequencing project: providing services to taxonomists for standard genome sequencing and annotation.</title>
        <authorList>
            <consortium name="The Broad Institute Genomics Platform"/>
            <consortium name="The Broad Institute Genome Sequencing Center for Infectious Disease"/>
            <person name="Wu L."/>
            <person name="Ma J."/>
        </authorList>
    </citation>
    <scope>NUCLEOTIDE SEQUENCE [LARGE SCALE GENOMIC DNA]</scope>
    <source>
        <strain evidence="4">JCM 15478</strain>
    </source>
</reference>
<keyword evidence="4" id="KW-1185">Reference proteome</keyword>
<feature type="region of interest" description="Disordered" evidence="1">
    <location>
        <begin position="75"/>
        <end position="95"/>
    </location>
</feature>
<dbReference type="EMBL" id="BAAAPE010000008">
    <property type="protein sequence ID" value="GAA2077934.1"/>
    <property type="molecule type" value="Genomic_DNA"/>
</dbReference>
<evidence type="ECO:0000256" key="1">
    <source>
        <dbReference type="SAM" id="MobiDB-lite"/>
    </source>
</evidence>
<feature type="transmembrane region" description="Helical" evidence="2">
    <location>
        <begin position="37"/>
        <end position="57"/>
    </location>
</feature>
<feature type="transmembrane region" description="Helical" evidence="2">
    <location>
        <begin position="12"/>
        <end position="31"/>
    </location>
</feature>
<feature type="compositionally biased region" description="Low complexity" evidence="1">
    <location>
        <begin position="79"/>
        <end position="95"/>
    </location>
</feature>
<dbReference type="RefSeq" id="WP_344528953.1">
    <property type="nucleotide sequence ID" value="NZ_BAAAPE010000008.1"/>
</dbReference>
<evidence type="ECO:0000256" key="2">
    <source>
        <dbReference type="SAM" id="Phobius"/>
    </source>
</evidence>
<sequence length="95" mass="9544">MAHSHGHTPAAWTGVIIAFIGFCTGSVFMVIPSPVGVAASLVLILAGAVVGGIMRAAGLGAKSKGLTEDQLRAHKQKLAQSQAATPTAQTAEAHS</sequence>
<organism evidence="3 4">
    <name type="scientific">Streptomyces albiaxialis</name>
    <dbReference type="NCBI Taxonomy" id="329523"/>
    <lineage>
        <taxon>Bacteria</taxon>
        <taxon>Bacillati</taxon>
        <taxon>Actinomycetota</taxon>
        <taxon>Actinomycetes</taxon>
        <taxon>Kitasatosporales</taxon>
        <taxon>Streptomycetaceae</taxon>
        <taxon>Streptomyces</taxon>
    </lineage>
</organism>
<keyword evidence="2" id="KW-0472">Membrane</keyword>
<dbReference type="NCBIfam" id="NF041681">
    <property type="entry name" value="HGxxPAAW"/>
    <property type="match status" value="1"/>
</dbReference>
<evidence type="ECO:0000313" key="4">
    <source>
        <dbReference type="Proteomes" id="UP001500016"/>
    </source>
</evidence>
<gene>
    <name evidence="3" type="ORF">GCM10009801_34450</name>
</gene>
<dbReference type="Pfam" id="PF20447">
    <property type="entry name" value="DUF6704"/>
    <property type="match status" value="1"/>
</dbReference>
<keyword evidence="2" id="KW-0812">Transmembrane</keyword>
<name>A0ABP5HNB5_9ACTN</name>
<evidence type="ECO:0000313" key="3">
    <source>
        <dbReference type="EMBL" id="GAA2077934.1"/>
    </source>
</evidence>